<geneLocation type="plasmid" evidence="2">
    <name>pPOP15.9</name>
</geneLocation>
<keyword evidence="1" id="KW-0812">Transmembrane</keyword>
<keyword evidence="1" id="KW-1133">Transmembrane helix</keyword>
<accession>M9M4Z9</accession>
<protein>
    <recommendedName>
        <fullName evidence="5">DUF4083 domain-containing protein</fullName>
    </recommendedName>
</protein>
<proteinExistence type="predicted"/>
<evidence type="ECO:0000313" key="4">
    <source>
        <dbReference type="Proteomes" id="UP000029453"/>
    </source>
</evidence>
<reference evidence="3 4" key="1">
    <citation type="submission" date="2012-10" db="EMBL/GenBank/DDBJ databases">
        <title>Draft Genome Sequence of Paenibacillus popilliae ATCC 14706T.</title>
        <authorList>
            <person name="Iiyama K."/>
            <person name="Mori K."/>
            <person name="Mon H."/>
            <person name="Chieda Y."/>
            <person name="Lee J.M."/>
            <person name="Kusakabe T."/>
            <person name="Tashiro K."/>
            <person name="Asano S."/>
            <person name="Yasunaga-Aoki C."/>
            <person name="Shimizu S."/>
        </authorList>
    </citation>
    <scope>NUCLEOTIDE SEQUENCE [LARGE SCALE GENOMIC DNA]</scope>
    <source>
        <strain evidence="3 4">ATCC 14706</strain>
    </source>
</reference>
<sequence length="63" mass="7387">MGVNFVLESTIQIIMIFLYLSLLALFTSLTFFFMSVGKYFSKNKDRISRLEADMIKLQEKLNK</sequence>
<keyword evidence="1" id="KW-0472">Membrane</keyword>
<dbReference type="RefSeq" id="WP_006285866.1">
    <property type="nucleotide sequence ID" value="NZ_BALG01000099.1"/>
</dbReference>
<name>M9M4Z9_PAEPP</name>
<evidence type="ECO:0000313" key="2">
    <source>
        <dbReference type="EMBL" id="BAQ95618.1"/>
    </source>
</evidence>
<evidence type="ECO:0000256" key="1">
    <source>
        <dbReference type="SAM" id="Phobius"/>
    </source>
</evidence>
<dbReference type="EMBL" id="BALG01000099">
    <property type="protein sequence ID" value="GAC42418.1"/>
    <property type="molecule type" value="Genomic_DNA"/>
</dbReference>
<keyword evidence="2" id="KW-0614">Plasmid</keyword>
<organism evidence="3 4">
    <name type="scientific">Paenibacillus popilliae ATCC 14706</name>
    <dbReference type="NCBI Taxonomy" id="1212764"/>
    <lineage>
        <taxon>Bacteria</taxon>
        <taxon>Bacillati</taxon>
        <taxon>Bacillota</taxon>
        <taxon>Bacilli</taxon>
        <taxon>Bacillales</taxon>
        <taxon>Paenibacillaceae</taxon>
        <taxon>Paenibacillus</taxon>
    </lineage>
</organism>
<evidence type="ECO:0000313" key="3">
    <source>
        <dbReference type="EMBL" id="GAC42418.1"/>
    </source>
</evidence>
<reference evidence="2" key="2">
    <citation type="journal article" date="2015" name="Meta Gene">
        <title>Characterization of KfrA proteins encoded by a plasmid of Paenibacillus popilliae ATCC 14706(T).</title>
        <authorList>
            <person name="Iiyama K."/>
            <person name="Mon H."/>
            <person name="Mori K."/>
            <person name="Mitsudome T."/>
            <person name="Lee J.M."/>
            <person name="Kusakabe T."/>
            <person name="Tashiro K."/>
            <person name="Asano S."/>
            <person name="Yasunaga-Aoki C."/>
        </authorList>
    </citation>
    <scope>NUCLEOTIDE SEQUENCE</scope>
    <source>
        <strain evidence="2">ATCC 14706</strain>
        <plasmid evidence="2">pPOP15.9</plasmid>
    </source>
</reference>
<keyword evidence="4" id="KW-1185">Reference proteome</keyword>
<dbReference type="AlphaFoldDB" id="M9M4Z9"/>
<feature type="transmembrane region" description="Helical" evidence="1">
    <location>
        <begin position="12"/>
        <end position="36"/>
    </location>
</feature>
<evidence type="ECO:0008006" key="5">
    <source>
        <dbReference type="Google" id="ProtNLM"/>
    </source>
</evidence>
<dbReference type="EMBL" id="AB931111">
    <property type="protein sequence ID" value="BAQ95618.1"/>
    <property type="molecule type" value="Genomic_DNA"/>
</dbReference>
<dbReference type="Proteomes" id="UP000029453">
    <property type="component" value="Unassembled WGS sequence"/>
</dbReference>
<gene>
    <name evidence="3" type="ORF">PPOP_1775</name>
</gene>